<dbReference type="Proteomes" id="UP000067689">
    <property type="component" value="Chromosome"/>
</dbReference>
<accession>A0A0U3TJC7</accession>
<evidence type="ECO:0000256" key="3">
    <source>
        <dbReference type="ARBA" id="ARBA00022553"/>
    </source>
</evidence>
<dbReference type="InterPro" id="IPR001031">
    <property type="entry name" value="Thioesterase"/>
</dbReference>
<dbReference type="PANTHER" id="PTHR45527">
    <property type="entry name" value="NONRIBOSOMAL PEPTIDE SYNTHETASE"/>
    <property type="match status" value="1"/>
</dbReference>
<dbReference type="InterPro" id="IPR006162">
    <property type="entry name" value="Ppantetheine_attach_site"/>
</dbReference>
<gene>
    <name evidence="5" type="ORF">AERYTH_13670</name>
</gene>
<dbReference type="SUPFAM" id="SSF47336">
    <property type="entry name" value="ACP-like"/>
    <property type="match status" value="1"/>
</dbReference>
<dbReference type="InterPro" id="IPR009081">
    <property type="entry name" value="PP-bd_ACP"/>
</dbReference>
<dbReference type="CDD" id="cd05930">
    <property type="entry name" value="A_NRPS"/>
    <property type="match status" value="1"/>
</dbReference>
<dbReference type="Gene3D" id="3.40.50.12780">
    <property type="entry name" value="N-terminal domain of ligase-like"/>
    <property type="match status" value="1"/>
</dbReference>
<dbReference type="GO" id="GO:0005737">
    <property type="term" value="C:cytoplasm"/>
    <property type="evidence" value="ECO:0007669"/>
    <property type="project" value="TreeGrafter"/>
</dbReference>
<dbReference type="PATRIC" id="fig|2041.4.peg.2851"/>
<dbReference type="InterPro" id="IPR010071">
    <property type="entry name" value="AA_adenyl_dom"/>
</dbReference>
<dbReference type="PANTHER" id="PTHR45527:SF1">
    <property type="entry name" value="FATTY ACID SYNTHASE"/>
    <property type="match status" value="1"/>
</dbReference>
<dbReference type="Pfam" id="PF00501">
    <property type="entry name" value="AMP-binding"/>
    <property type="match status" value="1"/>
</dbReference>
<dbReference type="SMART" id="SM00823">
    <property type="entry name" value="PKS_PP"/>
    <property type="match status" value="1"/>
</dbReference>
<dbReference type="PROSITE" id="PS50075">
    <property type="entry name" value="CARRIER"/>
    <property type="match status" value="1"/>
</dbReference>
<evidence type="ECO:0000313" key="5">
    <source>
        <dbReference type="EMBL" id="ALX05671.1"/>
    </source>
</evidence>
<dbReference type="Gene3D" id="3.40.109.10">
    <property type="entry name" value="NADH Oxidase"/>
    <property type="match status" value="1"/>
</dbReference>
<dbReference type="InterPro" id="IPR000873">
    <property type="entry name" value="AMP-dep_synth/lig_dom"/>
</dbReference>
<dbReference type="Gene3D" id="1.10.1200.10">
    <property type="entry name" value="ACP-like"/>
    <property type="match status" value="1"/>
</dbReference>
<dbReference type="EMBL" id="CP011502">
    <property type="protein sequence ID" value="ALX05671.1"/>
    <property type="molecule type" value="Genomic_DNA"/>
</dbReference>
<dbReference type="SUPFAM" id="SSF53474">
    <property type="entry name" value="alpha/beta-Hydrolases"/>
    <property type="match status" value="1"/>
</dbReference>
<dbReference type="Pfam" id="PF00550">
    <property type="entry name" value="PP-binding"/>
    <property type="match status" value="1"/>
</dbReference>
<dbReference type="GO" id="GO:0043041">
    <property type="term" value="P:amino acid activation for nonribosomal peptide biosynthetic process"/>
    <property type="evidence" value="ECO:0007669"/>
    <property type="project" value="TreeGrafter"/>
</dbReference>
<dbReference type="PROSITE" id="PS00012">
    <property type="entry name" value="PHOSPHOPANTETHEINE"/>
    <property type="match status" value="1"/>
</dbReference>
<feature type="domain" description="Carrier" evidence="4">
    <location>
        <begin position="930"/>
        <end position="1005"/>
    </location>
</feature>
<name>A0A0U3TJC7_9ACTN</name>
<dbReference type="AlphaFoldDB" id="A0A0U3TJC7"/>
<dbReference type="SUPFAM" id="SSF56801">
    <property type="entry name" value="Acetyl-CoA synthetase-like"/>
    <property type="match status" value="1"/>
</dbReference>
<evidence type="ECO:0000256" key="1">
    <source>
        <dbReference type="ARBA" id="ARBA00001957"/>
    </source>
</evidence>
<dbReference type="Gene3D" id="3.40.50.1820">
    <property type="entry name" value="alpha/beta hydrolase"/>
    <property type="match status" value="1"/>
</dbReference>
<proteinExistence type="predicted"/>
<dbReference type="InterPro" id="IPR020845">
    <property type="entry name" value="AMP-binding_CS"/>
</dbReference>
<protein>
    <recommendedName>
        <fullName evidence="4">Carrier domain-containing protein</fullName>
    </recommendedName>
</protein>
<keyword evidence="6" id="KW-1185">Reference proteome</keyword>
<dbReference type="InterPro" id="IPR042099">
    <property type="entry name" value="ANL_N_sf"/>
</dbReference>
<sequence>MLAGVVRDRPDAPAVVDDEGVLTFEGLWRDAGILARRLLDAGVGRGDCVGLLLEPGRSLVVSVWAVLRAGAVYVPLAVDYPTPRLQLMARDSGLRLVLTAPGLRARAESILPACVGILIVEDRSSADVLTIETADGTGVEIGPDHRAYVIYTSGTTGRPKGVSIRHRGLVAQLGWLGSDHDLGPGARILFKTPTSFDAAQWELLAGATGATVVIAPQGAHRDVGELCTLVHRHQVTHLQCVPTVWSAMVAIPRFATCTSLTALFSGGEALTASLARELVQLHPSARLVNLYGPTETTINVTAHVVTPDDLDAGGIVSIGRPVPGSWTVVLGDDDTPCATGELGELCIGGVQLAAGYVGLDELTEERFPSVVLEGALRRVYRTGDLVRRDAAGLLEFHGRSDDQVKVNGHRIETLEVKTAIEAHHWVADAEVLPWVDPRTGASTLAAFVVLDSDEAPLMDQGATGQHHLSKDDHTQVHAQLADPGVRHDLHAASGTVLPGQDGRPEQRELAFRRTSYRTFEGGTVTSDHVLRLLQGERLSLTGPRALADLADVADLLRWFGAFDSEDRLLPKYAYASPGALYATQVYVEVSGVHGLDDGVHYYHPRRHALHRVGDGAPPSNIHQGRPAARVRLHLRGVRDAIRSVYAVNVDEVLAFEVGHLLGLLDDVAAAHGRAVLIVDDAVPPEVGVEGDVCWTTVDLVAPTLPVAERPDPGVGPEGVEVLVQVHGQVVGLRPGLYRVRLDGEASESRRGASLEPIGDELVERRHVVAINQRSYAASAFAVALRCPRAAGLSGLRALGRALHRLQDNSVGIGLLSSGYSSLSGRELPAAARLTALVPEDGDKLSYIALAGRVSEDQQRAEDMREDVVHMSGPQEILRDDLAAALPRYMVPSRVMVVPSMPIGATGKVDRAALLAALEDETTVPRGEHRPPVGPIEQRIADCWTQVLGQDVLDVELDFFAAGGNSLAAVRLVHLVNDRLGAALPVHVLFTHGTVRQLAARVAKAEGDPAPASASRLVRLVDGVGPAIVLWPGLGGYPASLAPLARLVARGRPVVAVQTRGLNEGERPVDDVDELVRSDLAEIEPLLSAGAPTFIGYSFGARVATDVACSLAQRGIDVELVLLAPGSPLVPDAPDPAGEADFADPYFRTILWSVFLGRLPAPVLVAATRDRSGFERLLREQRPELDRGLAARIVDVVLATFGLRAAEAGHLRAVVERARVIDAEGDGWSFLDRLDLDLVPQRVRIPVDHYEVLRGPGVQVVADLLGEPALA</sequence>
<dbReference type="KEGG" id="aer:AERYTH_13670"/>
<organism evidence="5 6">
    <name type="scientific">Aeromicrobium erythreum</name>
    <dbReference type="NCBI Taxonomy" id="2041"/>
    <lineage>
        <taxon>Bacteria</taxon>
        <taxon>Bacillati</taxon>
        <taxon>Actinomycetota</taxon>
        <taxon>Actinomycetes</taxon>
        <taxon>Propionibacteriales</taxon>
        <taxon>Nocardioidaceae</taxon>
        <taxon>Aeromicrobium</taxon>
    </lineage>
</organism>
<dbReference type="InterPro" id="IPR020806">
    <property type="entry name" value="PKS_PP-bd"/>
</dbReference>
<keyword evidence="2" id="KW-0596">Phosphopantetheine</keyword>
<dbReference type="Gene3D" id="3.30.300.30">
    <property type="match status" value="2"/>
</dbReference>
<keyword evidence="3" id="KW-0597">Phosphoprotein</keyword>
<dbReference type="GO" id="GO:0016491">
    <property type="term" value="F:oxidoreductase activity"/>
    <property type="evidence" value="ECO:0007669"/>
    <property type="project" value="InterPro"/>
</dbReference>
<evidence type="ECO:0000259" key="4">
    <source>
        <dbReference type="PROSITE" id="PS50075"/>
    </source>
</evidence>
<comment type="cofactor">
    <cofactor evidence="1">
        <name>pantetheine 4'-phosphate</name>
        <dbReference type="ChEBI" id="CHEBI:47942"/>
    </cofactor>
</comment>
<dbReference type="STRING" id="2041.AERYTH_13670"/>
<reference evidence="5 6" key="1">
    <citation type="journal article" date="1991" name="Int. J. Syst. Bacteriol.">
        <title>Description of the erythromycin-producing bacterium Arthrobacter sp. strain NRRL B-3381 as Aeromicrobium erythreum gen. nov., sp. nov.</title>
        <authorList>
            <person name="Miller E.S."/>
            <person name="Woese C.R."/>
            <person name="Brenner S."/>
        </authorList>
    </citation>
    <scope>NUCLEOTIDE SEQUENCE [LARGE SCALE GENOMIC DNA]</scope>
    <source>
        <strain evidence="5 6">AR18</strain>
    </source>
</reference>
<dbReference type="GO" id="GO:0031177">
    <property type="term" value="F:phosphopantetheine binding"/>
    <property type="evidence" value="ECO:0007669"/>
    <property type="project" value="InterPro"/>
</dbReference>
<evidence type="ECO:0000313" key="6">
    <source>
        <dbReference type="Proteomes" id="UP000067689"/>
    </source>
</evidence>
<dbReference type="InterPro" id="IPR000415">
    <property type="entry name" value="Nitroreductase-like"/>
</dbReference>
<dbReference type="InterPro" id="IPR036736">
    <property type="entry name" value="ACP-like_sf"/>
</dbReference>
<dbReference type="PROSITE" id="PS00455">
    <property type="entry name" value="AMP_BINDING"/>
    <property type="match status" value="1"/>
</dbReference>
<dbReference type="GO" id="GO:0044550">
    <property type="term" value="P:secondary metabolite biosynthetic process"/>
    <property type="evidence" value="ECO:0007669"/>
    <property type="project" value="TreeGrafter"/>
</dbReference>
<dbReference type="NCBIfam" id="TIGR01733">
    <property type="entry name" value="AA-adenyl-dom"/>
    <property type="match status" value="1"/>
</dbReference>
<dbReference type="InterPro" id="IPR029058">
    <property type="entry name" value="AB_hydrolase_fold"/>
</dbReference>
<dbReference type="InterPro" id="IPR045851">
    <property type="entry name" value="AMP-bd_C_sf"/>
</dbReference>
<evidence type="ECO:0000256" key="2">
    <source>
        <dbReference type="ARBA" id="ARBA00022450"/>
    </source>
</evidence>
<dbReference type="Pfam" id="PF00975">
    <property type="entry name" value="Thioesterase"/>
    <property type="match status" value="1"/>
</dbReference>